<evidence type="ECO:0000259" key="2">
    <source>
        <dbReference type="Pfam" id="PF17475"/>
    </source>
</evidence>
<name>A0A9X7BTT6_BACTU</name>
<dbReference type="Proteomes" id="UP000222944">
    <property type="component" value="Unassembled WGS sequence"/>
</dbReference>
<evidence type="ECO:0000313" key="3">
    <source>
        <dbReference type="EMBL" id="PGH78279.1"/>
    </source>
</evidence>
<dbReference type="Pfam" id="PF17475">
    <property type="entry name" value="Binary_toxB_2"/>
    <property type="match status" value="1"/>
</dbReference>
<dbReference type="InterPro" id="IPR037149">
    <property type="entry name" value="PA_heptamer_dom_sf"/>
</dbReference>
<dbReference type="RefSeq" id="WP_098866883.1">
    <property type="nucleotide sequence ID" value="NZ_NUFN01000052.1"/>
</dbReference>
<protein>
    <recommendedName>
        <fullName evidence="2">Protective antigen heptamerisation domain-containing protein</fullName>
    </recommendedName>
</protein>
<proteinExistence type="predicted"/>
<feature type="region of interest" description="Disordered" evidence="1">
    <location>
        <begin position="52"/>
        <end position="83"/>
    </location>
</feature>
<feature type="domain" description="Protective antigen heptamerisation" evidence="2">
    <location>
        <begin position="3"/>
        <end position="70"/>
    </location>
</feature>
<organism evidence="3 4">
    <name type="scientific">Bacillus thuringiensis</name>
    <dbReference type="NCBI Taxonomy" id="1428"/>
    <lineage>
        <taxon>Bacteria</taxon>
        <taxon>Bacillati</taxon>
        <taxon>Bacillota</taxon>
        <taxon>Bacilli</taxon>
        <taxon>Bacillales</taxon>
        <taxon>Bacillaceae</taxon>
        <taxon>Bacillus</taxon>
        <taxon>Bacillus cereus group</taxon>
    </lineage>
</organism>
<dbReference type="SUPFAM" id="SSF56988">
    <property type="entry name" value="Anthrax protective antigen"/>
    <property type="match status" value="1"/>
</dbReference>
<dbReference type="EMBL" id="NUFN01000052">
    <property type="protein sequence ID" value="PGH78279.1"/>
    <property type="molecule type" value="Genomic_DNA"/>
</dbReference>
<evidence type="ECO:0000313" key="4">
    <source>
        <dbReference type="Proteomes" id="UP000222944"/>
    </source>
</evidence>
<comment type="caution">
    <text evidence="3">The sequence shown here is derived from an EMBL/GenBank/DDBJ whole genome shotgun (WGS) entry which is preliminary data.</text>
</comment>
<dbReference type="Gene3D" id="2.60.120.240">
    <property type="entry name" value="Protective antigen, heptamerisation domain"/>
    <property type="match status" value="1"/>
</dbReference>
<feature type="compositionally biased region" description="Basic residues" evidence="1">
    <location>
        <begin position="73"/>
        <end position="83"/>
    </location>
</feature>
<sequence length="83" mass="9002">MPAEAAYLNANVRYFNSGTAPIYETKPTTNFVTQPSGDAQYTITANANSTALSMGPNETYPEGTKAPITNHIKSGKPNRNCRY</sequence>
<evidence type="ECO:0000256" key="1">
    <source>
        <dbReference type="SAM" id="MobiDB-lite"/>
    </source>
</evidence>
<dbReference type="AlphaFoldDB" id="A0A9X7BTT6"/>
<gene>
    <name evidence="3" type="ORF">CN899_29040</name>
</gene>
<dbReference type="InterPro" id="IPR027439">
    <property type="entry name" value="PA_heptamer_dom"/>
</dbReference>
<accession>A0A9X7BTT6</accession>
<dbReference type="GO" id="GO:0051260">
    <property type="term" value="P:protein homooligomerization"/>
    <property type="evidence" value="ECO:0007669"/>
    <property type="project" value="InterPro"/>
</dbReference>
<reference evidence="3 4" key="1">
    <citation type="submission" date="2017-09" db="EMBL/GenBank/DDBJ databases">
        <title>Large-scale bioinformatics analysis of Bacillus genomes uncovers conserved roles of natural products in bacterial physiology.</title>
        <authorList>
            <consortium name="Agbiome Team Llc"/>
            <person name="Bleich R.M."/>
            <person name="Grubbs K.J."/>
            <person name="Santa Maria K.C."/>
            <person name="Allen S.E."/>
            <person name="Farag S."/>
            <person name="Shank E.A."/>
            <person name="Bowers A."/>
        </authorList>
    </citation>
    <scope>NUCLEOTIDE SEQUENCE [LARGE SCALE GENOMIC DNA]</scope>
    <source>
        <strain evidence="3 4">AFS058004</strain>
    </source>
</reference>